<dbReference type="RefSeq" id="WP_074631158.1">
    <property type="nucleotide sequence ID" value="NZ_CP015105.1"/>
</dbReference>
<keyword evidence="1" id="KW-0472">Membrane</keyword>
<evidence type="ECO:0000313" key="5">
    <source>
        <dbReference type="Proteomes" id="UP000182125"/>
    </source>
</evidence>
<accession>A0A1I0M9M8</accession>
<evidence type="ECO:0000313" key="4">
    <source>
        <dbReference type="EMBL" id="SEV85012.1"/>
    </source>
</evidence>
<dbReference type="GeneID" id="33334329"/>
<dbReference type="SUPFAM" id="SSF46785">
    <property type="entry name" value="Winged helix' DNA-binding domain"/>
    <property type="match status" value="1"/>
</dbReference>
<dbReference type="Proteomes" id="UP000182125">
    <property type="component" value="Unassembled WGS sequence"/>
</dbReference>
<evidence type="ECO:0000313" key="3">
    <source>
        <dbReference type="EMBL" id="ASJ12802.1"/>
    </source>
</evidence>
<organism evidence="4 5">
    <name type="scientific">Thermococcus thioreducens</name>
    <dbReference type="NCBI Taxonomy" id="277988"/>
    <lineage>
        <taxon>Archaea</taxon>
        <taxon>Methanobacteriati</taxon>
        <taxon>Methanobacteriota</taxon>
        <taxon>Thermococci</taxon>
        <taxon>Thermococcales</taxon>
        <taxon>Thermococcaceae</taxon>
        <taxon>Thermococcus</taxon>
    </lineage>
</organism>
<dbReference type="Proteomes" id="UP000250136">
    <property type="component" value="Chromosome"/>
</dbReference>
<dbReference type="EMBL" id="CP015105">
    <property type="protein sequence ID" value="ASJ12802.1"/>
    <property type="molecule type" value="Genomic_DNA"/>
</dbReference>
<feature type="domain" description="DUF7343" evidence="2">
    <location>
        <begin position="256"/>
        <end position="314"/>
    </location>
</feature>
<keyword evidence="1" id="KW-1133">Transmembrane helix</keyword>
<dbReference type="KEGG" id="ttd:A3L14_07855"/>
<dbReference type="InterPro" id="IPR036390">
    <property type="entry name" value="WH_DNA-bd_sf"/>
</dbReference>
<evidence type="ECO:0000313" key="6">
    <source>
        <dbReference type="Proteomes" id="UP000250136"/>
    </source>
</evidence>
<evidence type="ECO:0000259" key="2">
    <source>
        <dbReference type="Pfam" id="PF24034"/>
    </source>
</evidence>
<dbReference type="InterPro" id="IPR011991">
    <property type="entry name" value="ArsR-like_HTH"/>
</dbReference>
<name>A0A1I0M9M8_9EURY</name>
<protein>
    <submittedName>
        <fullName evidence="4">MarR family protein</fullName>
    </submittedName>
</protein>
<keyword evidence="1" id="KW-0812">Transmembrane</keyword>
<gene>
    <name evidence="3" type="ORF">A3L14_07855</name>
    <name evidence="4" type="ORF">SAMN05216170_0374</name>
</gene>
<feature type="transmembrane region" description="Helical" evidence="1">
    <location>
        <begin position="221"/>
        <end position="244"/>
    </location>
</feature>
<reference evidence="5" key="2">
    <citation type="submission" date="2016-10" db="EMBL/GenBank/DDBJ databases">
        <authorList>
            <person name="Varghese N."/>
            <person name="Submissions S."/>
        </authorList>
    </citation>
    <scope>NUCLEOTIDE SEQUENCE [LARGE SCALE GENOMIC DNA]</scope>
    <source>
        <strain evidence="5">OGL-20</strain>
    </source>
</reference>
<keyword evidence="6" id="KW-1185">Reference proteome</keyword>
<dbReference type="InterPro" id="IPR055767">
    <property type="entry name" value="DUF7343"/>
</dbReference>
<dbReference type="Gene3D" id="1.10.10.10">
    <property type="entry name" value="Winged helix-like DNA-binding domain superfamily/Winged helix DNA-binding domain"/>
    <property type="match status" value="1"/>
</dbReference>
<evidence type="ECO:0000256" key="1">
    <source>
        <dbReference type="SAM" id="Phobius"/>
    </source>
</evidence>
<dbReference type="EMBL" id="FOIW01000001">
    <property type="protein sequence ID" value="SEV85012.1"/>
    <property type="molecule type" value="Genomic_DNA"/>
</dbReference>
<reference evidence="3 6" key="1">
    <citation type="submission" date="2016-04" db="EMBL/GenBank/DDBJ databases">
        <title>Complete genome sequence of Thermococcus thioreducens type strain OGL-20P.</title>
        <authorList>
            <person name="Oger P.M."/>
        </authorList>
    </citation>
    <scope>NUCLEOTIDE SEQUENCE [LARGE SCALE GENOMIC DNA]</scope>
    <source>
        <strain evidence="3 6">OGL-20P</strain>
    </source>
</reference>
<proteinExistence type="predicted"/>
<dbReference type="InterPro" id="IPR036388">
    <property type="entry name" value="WH-like_DNA-bd_sf"/>
</dbReference>
<sequence length="316" mass="35788">MPAPKNQKPLGRKSAVIGLFLILTLLFLPLVGAQEYDYEINAYAVYFEVVSPDNIKETIEIDVTSYTNLTQYVIYTDYPVENASAVLDLGNTVERINVTVRQVLGGTNAVYMTFPMIRPGQSARINLAFTTRGMISENGEKQQFTYYVKFSQPVGVFHMQLLVPKGYAILSPIIPSPDRVESSTDRLLLEWKRSNIRPGDEFYFIVGFSGEITVPKPPSPWLYVGVFIIGLLIGGGSVYGYILYRERKREEELTHLRSDEEKILAMLREGPILQSELADKLGVSKAKVSIILREMEEKGLITRVKEGRTYRVFLRE</sequence>
<dbReference type="OrthoDB" id="109251at2157"/>
<dbReference type="CDD" id="cd00090">
    <property type="entry name" value="HTH_ARSR"/>
    <property type="match status" value="1"/>
</dbReference>
<reference evidence="4" key="3">
    <citation type="submission" date="2016-10" db="EMBL/GenBank/DDBJ databases">
        <authorList>
            <person name="de Groot N.N."/>
        </authorList>
    </citation>
    <scope>NUCLEOTIDE SEQUENCE [LARGE SCALE GENOMIC DNA]</scope>
    <source>
        <strain evidence="4">OGL-20</strain>
    </source>
</reference>
<dbReference type="AlphaFoldDB" id="A0A1I0M9M8"/>
<dbReference type="Pfam" id="PF24034">
    <property type="entry name" value="DUF7343"/>
    <property type="match status" value="1"/>
</dbReference>